<feature type="chain" id="PRO_5047107596" evidence="3">
    <location>
        <begin position="30"/>
        <end position="214"/>
    </location>
</feature>
<evidence type="ECO:0000259" key="4">
    <source>
        <dbReference type="Pfam" id="PF07987"/>
    </source>
</evidence>
<keyword evidence="2" id="KW-0472">Membrane</keyword>
<keyword evidence="3" id="KW-0732">Signal</keyword>
<dbReference type="Gene3D" id="2.60.40.2230">
    <property type="entry name" value="Uncharacterised protein YcnI-like PF07987, DUF1775"/>
    <property type="match status" value="1"/>
</dbReference>
<evidence type="ECO:0000256" key="1">
    <source>
        <dbReference type="SAM" id="MobiDB-lite"/>
    </source>
</evidence>
<keyword evidence="6" id="KW-1185">Reference proteome</keyword>
<proteinExistence type="predicted"/>
<dbReference type="RefSeq" id="WP_381207649.1">
    <property type="nucleotide sequence ID" value="NZ_JBHSPC010000017.1"/>
</dbReference>
<feature type="region of interest" description="Disordered" evidence="1">
    <location>
        <begin position="143"/>
        <end position="172"/>
    </location>
</feature>
<keyword evidence="2" id="KW-1133">Transmembrane helix</keyword>
<evidence type="ECO:0000313" key="6">
    <source>
        <dbReference type="Proteomes" id="UP001596183"/>
    </source>
</evidence>
<evidence type="ECO:0000256" key="2">
    <source>
        <dbReference type="SAM" id="Phobius"/>
    </source>
</evidence>
<keyword evidence="2" id="KW-0812">Transmembrane</keyword>
<feature type="domain" description="YncI copper-binding" evidence="4">
    <location>
        <begin position="30"/>
        <end position="87"/>
    </location>
</feature>
<protein>
    <submittedName>
        <fullName evidence="5">DUF1775 domain-containing protein</fullName>
    </submittedName>
</protein>
<feature type="transmembrane region" description="Helical" evidence="2">
    <location>
        <begin position="180"/>
        <end position="202"/>
    </location>
</feature>
<comment type="caution">
    <text evidence="5">The sequence shown here is derived from an EMBL/GenBank/DDBJ whole genome shotgun (WGS) entry which is preliminary data.</text>
</comment>
<organism evidence="5 6">
    <name type="scientific">Streptomyces incanus</name>
    <dbReference type="NCBI Taxonomy" id="887453"/>
    <lineage>
        <taxon>Bacteria</taxon>
        <taxon>Bacillati</taxon>
        <taxon>Actinomycetota</taxon>
        <taxon>Actinomycetes</taxon>
        <taxon>Kitasatosporales</taxon>
        <taxon>Streptomycetaceae</taxon>
        <taxon>Streptomyces</taxon>
    </lineage>
</organism>
<feature type="domain" description="YncI copper-binding" evidence="4">
    <location>
        <begin position="97"/>
        <end position="161"/>
    </location>
</feature>
<evidence type="ECO:0000313" key="5">
    <source>
        <dbReference type="EMBL" id="MFC5670062.1"/>
    </source>
</evidence>
<name>A0ABW0XHK3_9ACTN</name>
<dbReference type="InterPro" id="IPR012533">
    <property type="entry name" value="YcnI-copper_dom"/>
</dbReference>
<sequence>MTFLRWPARTAAALLTTGLLMGTTVPAWAHVHVHSEDEVKPGAKDVRMTFHVPNEKDDARTVGVWIEAPKGVRGMRAEQAKGWTAQQQAPGGGSGIVGWSGGAISGEDGADFVVHIDRVPTGGDTLTFVAQQQYDDGEVVSWDQPAEEGKPEPEHPAPVLGLTGASHAESAPHAGESLGFARTAAIVCGAVVLLAAAALPALRSVARRRKAVSR</sequence>
<dbReference type="EMBL" id="JBHSPC010000017">
    <property type="protein sequence ID" value="MFC5670062.1"/>
    <property type="molecule type" value="Genomic_DNA"/>
</dbReference>
<reference evidence="6" key="1">
    <citation type="journal article" date="2019" name="Int. J. Syst. Evol. Microbiol.">
        <title>The Global Catalogue of Microorganisms (GCM) 10K type strain sequencing project: providing services to taxonomists for standard genome sequencing and annotation.</title>
        <authorList>
            <consortium name="The Broad Institute Genomics Platform"/>
            <consortium name="The Broad Institute Genome Sequencing Center for Infectious Disease"/>
            <person name="Wu L."/>
            <person name="Ma J."/>
        </authorList>
    </citation>
    <scope>NUCLEOTIDE SEQUENCE [LARGE SCALE GENOMIC DNA]</scope>
    <source>
        <strain evidence="6">JCM 13852</strain>
    </source>
</reference>
<feature type="signal peptide" evidence="3">
    <location>
        <begin position="1"/>
        <end position="29"/>
    </location>
</feature>
<dbReference type="InterPro" id="IPR038507">
    <property type="entry name" value="YcnI-like_sf"/>
</dbReference>
<dbReference type="Pfam" id="PF07987">
    <property type="entry name" value="DUF1775"/>
    <property type="match status" value="2"/>
</dbReference>
<evidence type="ECO:0000256" key="3">
    <source>
        <dbReference type="SAM" id="SignalP"/>
    </source>
</evidence>
<dbReference type="Proteomes" id="UP001596183">
    <property type="component" value="Unassembled WGS sequence"/>
</dbReference>
<gene>
    <name evidence="5" type="ORF">ACFP2V_08060</name>
</gene>
<accession>A0ABW0XHK3</accession>